<comment type="caution">
    <text evidence="1">The sequence shown here is derived from an EMBL/GenBank/DDBJ whole genome shotgun (WGS) entry which is preliminary data.</text>
</comment>
<organism evidence="1 2">
    <name type="scientific">Pseudarthrobacter siccitolerans</name>
    <dbReference type="NCBI Taxonomy" id="861266"/>
    <lineage>
        <taxon>Bacteria</taxon>
        <taxon>Bacillati</taxon>
        <taxon>Actinomycetota</taxon>
        <taxon>Actinomycetes</taxon>
        <taxon>Micrococcales</taxon>
        <taxon>Micrococcaceae</taxon>
        <taxon>Pseudarthrobacter</taxon>
    </lineage>
</organism>
<dbReference type="AlphaFoldDB" id="A0A024GXI6"/>
<name>A0A024GXI6_9MICC</name>
<reference evidence="2" key="1">
    <citation type="journal article" date="2014" name="Genome Announc.">
        <title>Genome Sequence of Arthrobacter siccitolerans 4J27, a Xeroprotectant-Producing Desiccation-Tolerant Microorganism.</title>
        <authorList>
            <person name="Manzanera M."/>
            <person name="Santa-Cruz-Calvo L."/>
            <person name="Vilchez J.I."/>
            <person name="Garcia-Fontana C."/>
            <person name="Silva-Castro G.A."/>
            <person name="Calvo C."/>
            <person name="Gonzalez-Lopez J."/>
        </authorList>
    </citation>
    <scope>NUCLEOTIDE SEQUENCE [LARGE SCALE GENOMIC DNA]</scope>
    <source>
        <strain evidence="2">4J27</strain>
    </source>
</reference>
<evidence type="ECO:0000313" key="2">
    <source>
        <dbReference type="Proteomes" id="UP000035722"/>
    </source>
</evidence>
<accession>A0A024GXI6</accession>
<protein>
    <submittedName>
        <fullName evidence="1">Uncharacterized protein</fullName>
    </submittedName>
</protein>
<evidence type="ECO:0000313" key="1">
    <source>
        <dbReference type="EMBL" id="CCQ44337.1"/>
    </source>
</evidence>
<dbReference type="STRING" id="861266.ARTSIC4J27_261"/>
<gene>
    <name evidence="1" type="ORF">ARTSIC4J27_261</name>
</gene>
<dbReference type="EMBL" id="CAQI01000025">
    <property type="protein sequence ID" value="CCQ44337.1"/>
    <property type="molecule type" value="Genomic_DNA"/>
</dbReference>
<sequence>MNPNQVFTHVDEDGDWLTVEHQMTDSGEPVAELDTDANRTVYVTREDAPNVALAILKAAGWEADALGNPVNHAVRGLAKYIEDRNEAKEAEALEALRLETEKLDGEALALLNAATGEHFKALPETHNVAKFWRAAAIKAREIHS</sequence>
<keyword evidence="2" id="KW-1185">Reference proteome</keyword>
<dbReference type="Proteomes" id="UP000035722">
    <property type="component" value="Unassembled WGS sequence"/>
</dbReference>
<proteinExistence type="predicted"/>
<dbReference type="RefSeq" id="WP_050053406.1">
    <property type="nucleotide sequence ID" value="NZ_CAQI01000025.1"/>
</dbReference>